<dbReference type="Proteomes" id="UP000076154">
    <property type="component" value="Unassembled WGS sequence"/>
</dbReference>
<protein>
    <submittedName>
        <fullName evidence="2">Uncharacterized protein</fullName>
    </submittedName>
</protein>
<organism evidence="2 3">
    <name type="scientific">Hypsizygus marmoreus</name>
    <name type="common">White beech mushroom</name>
    <name type="synonym">Agaricus marmoreus</name>
    <dbReference type="NCBI Taxonomy" id="39966"/>
    <lineage>
        <taxon>Eukaryota</taxon>
        <taxon>Fungi</taxon>
        <taxon>Dikarya</taxon>
        <taxon>Basidiomycota</taxon>
        <taxon>Agaricomycotina</taxon>
        <taxon>Agaricomycetes</taxon>
        <taxon>Agaricomycetidae</taxon>
        <taxon>Agaricales</taxon>
        <taxon>Tricholomatineae</taxon>
        <taxon>Lyophyllaceae</taxon>
        <taxon>Hypsizygus</taxon>
    </lineage>
</organism>
<evidence type="ECO:0000313" key="3">
    <source>
        <dbReference type="Proteomes" id="UP000076154"/>
    </source>
</evidence>
<dbReference type="AlphaFoldDB" id="A0A369JHG8"/>
<accession>A0A369JHG8</accession>
<dbReference type="InParanoid" id="A0A369JHG8"/>
<proteinExistence type="predicted"/>
<name>A0A369JHG8_HYPMA</name>
<dbReference type="EMBL" id="LUEZ02000071">
    <property type="protein sequence ID" value="RDB20007.1"/>
    <property type="molecule type" value="Genomic_DNA"/>
</dbReference>
<feature type="compositionally biased region" description="Basic and acidic residues" evidence="1">
    <location>
        <begin position="61"/>
        <end position="72"/>
    </location>
</feature>
<gene>
    <name evidence="2" type="ORF">Hypma_012887</name>
</gene>
<reference evidence="2" key="1">
    <citation type="submission" date="2018-04" db="EMBL/GenBank/DDBJ databases">
        <title>Whole genome sequencing of Hypsizygus marmoreus.</title>
        <authorList>
            <person name="Choi I.-G."/>
            <person name="Min B."/>
            <person name="Kim J.-G."/>
            <person name="Kim S."/>
            <person name="Oh Y.-L."/>
            <person name="Kong W.-S."/>
            <person name="Park H."/>
            <person name="Jeong J."/>
            <person name="Song E.-S."/>
        </authorList>
    </citation>
    <scope>NUCLEOTIDE SEQUENCE [LARGE SCALE GENOMIC DNA]</scope>
    <source>
        <strain evidence="2">51987-8</strain>
    </source>
</reference>
<dbReference type="STRING" id="39966.A0A369JHG8"/>
<keyword evidence="3" id="KW-1185">Reference proteome</keyword>
<sequence length="206" mass="22643">MENAISPSGVRCNQPDLLAHDPLEPHRSTSMVRWDEESLITSPTSPKYGLKDVLVTATGPEDKAKTGLDHPVPKNKTAGDVSVTGVGTGSKPLRRASICVRKGRSGTVSGRRHSFTLPDEARHEIRADPRNCRGGLDFEEAMAQDEESAERHSAFVLPRCRHSSHEGDANTEAHDETASLNPTHTDWVFLQLYLLAVAFAWRIARD</sequence>
<comment type="caution">
    <text evidence="2">The sequence shown here is derived from an EMBL/GenBank/DDBJ whole genome shotgun (WGS) entry which is preliminary data.</text>
</comment>
<evidence type="ECO:0000313" key="2">
    <source>
        <dbReference type="EMBL" id="RDB20007.1"/>
    </source>
</evidence>
<evidence type="ECO:0000256" key="1">
    <source>
        <dbReference type="SAM" id="MobiDB-lite"/>
    </source>
</evidence>
<feature type="region of interest" description="Disordered" evidence="1">
    <location>
        <begin position="61"/>
        <end position="88"/>
    </location>
</feature>